<protein>
    <submittedName>
        <fullName evidence="7">Arylsulfatase</fullName>
    </submittedName>
</protein>
<evidence type="ECO:0000313" key="8">
    <source>
        <dbReference type="Proteomes" id="UP001596052"/>
    </source>
</evidence>
<evidence type="ECO:0000256" key="4">
    <source>
        <dbReference type="ARBA" id="ARBA00022837"/>
    </source>
</evidence>
<feature type="domain" description="Sulfatase N-terminal" evidence="6">
    <location>
        <begin position="19"/>
        <end position="388"/>
    </location>
</feature>
<reference evidence="8" key="1">
    <citation type="journal article" date="2019" name="Int. J. Syst. Evol. Microbiol.">
        <title>The Global Catalogue of Microorganisms (GCM) 10K type strain sequencing project: providing services to taxonomists for standard genome sequencing and annotation.</title>
        <authorList>
            <consortium name="The Broad Institute Genomics Platform"/>
            <consortium name="The Broad Institute Genome Sequencing Center for Infectious Disease"/>
            <person name="Wu L."/>
            <person name="Ma J."/>
        </authorList>
    </citation>
    <scope>NUCLEOTIDE SEQUENCE [LARGE SCALE GENOMIC DNA]</scope>
    <source>
        <strain evidence="8">CGMCC 4.1469</strain>
    </source>
</reference>
<comment type="caution">
    <text evidence="7">The sequence shown here is derived from an EMBL/GenBank/DDBJ whole genome shotgun (WGS) entry which is preliminary data.</text>
</comment>
<name>A0ABW0KIE9_9BACT</name>
<dbReference type="Gene3D" id="3.30.1120.10">
    <property type="match status" value="1"/>
</dbReference>
<dbReference type="Proteomes" id="UP001596052">
    <property type="component" value="Unassembled WGS sequence"/>
</dbReference>
<proteinExistence type="inferred from homology"/>
<evidence type="ECO:0000313" key="7">
    <source>
        <dbReference type="EMBL" id="MFC5453240.1"/>
    </source>
</evidence>
<keyword evidence="2" id="KW-0479">Metal-binding</keyword>
<dbReference type="RefSeq" id="WP_377162111.1">
    <property type="nucleotide sequence ID" value="NZ_JBHSMQ010000001.1"/>
</dbReference>
<keyword evidence="5" id="KW-0732">Signal</keyword>
<dbReference type="EMBL" id="JBHSMQ010000001">
    <property type="protein sequence ID" value="MFC5453240.1"/>
    <property type="molecule type" value="Genomic_DNA"/>
</dbReference>
<evidence type="ECO:0000259" key="6">
    <source>
        <dbReference type="Pfam" id="PF00884"/>
    </source>
</evidence>
<feature type="signal peptide" evidence="5">
    <location>
        <begin position="1"/>
        <end position="16"/>
    </location>
</feature>
<evidence type="ECO:0000256" key="1">
    <source>
        <dbReference type="ARBA" id="ARBA00008779"/>
    </source>
</evidence>
<dbReference type="CDD" id="cd16145">
    <property type="entry name" value="ARS_like"/>
    <property type="match status" value="1"/>
</dbReference>
<dbReference type="PANTHER" id="PTHR42693">
    <property type="entry name" value="ARYLSULFATASE FAMILY MEMBER"/>
    <property type="match status" value="1"/>
</dbReference>
<dbReference type="Pfam" id="PF00884">
    <property type="entry name" value="Sulfatase"/>
    <property type="match status" value="1"/>
</dbReference>
<comment type="similarity">
    <text evidence="1">Belongs to the sulfatase family.</text>
</comment>
<dbReference type="PROSITE" id="PS00523">
    <property type="entry name" value="SULFATASE_1"/>
    <property type="match status" value="1"/>
</dbReference>
<dbReference type="SUPFAM" id="SSF53649">
    <property type="entry name" value="Alkaline phosphatase-like"/>
    <property type="match status" value="1"/>
</dbReference>
<evidence type="ECO:0000256" key="5">
    <source>
        <dbReference type="SAM" id="SignalP"/>
    </source>
</evidence>
<gene>
    <name evidence="7" type="ORF">ACFQDI_00095</name>
</gene>
<evidence type="ECO:0000256" key="2">
    <source>
        <dbReference type="ARBA" id="ARBA00022723"/>
    </source>
</evidence>
<dbReference type="InterPro" id="IPR024607">
    <property type="entry name" value="Sulfatase_CS"/>
</dbReference>
<keyword evidence="8" id="KW-1185">Reference proteome</keyword>
<evidence type="ECO:0000256" key="3">
    <source>
        <dbReference type="ARBA" id="ARBA00022801"/>
    </source>
</evidence>
<dbReference type="InterPro" id="IPR017850">
    <property type="entry name" value="Alkaline_phosphatase_core_sf"/>
</dbReference>
<keyword evidence="4" id="KW-0106">Calcium</keyword>
<accession>A0ABW0KIE9</accession>
<dbReference type="Gene3D" id="3.40.720.10">
    <property type="entry name" value="Alkaline Phosphatase, subunit A"/>
    <property type="match status" value="1"/>
</dbReference>
<keyword evidence="3" id="KW-0378">Hydrolase</keyword>
<organism evidence="7 8">
    <name type="scientific">Prosthecobacter fluviatilis</name>
    <dbReference type="NCBI Taxonomy" id="445931"/>
    <lineage>
        <taxon>Bacteria</taxon>
        <taxon>Pseudomonadati</taxon>
        <taxon>Verrucomicrobiota</taxon>
        <taxon>Verrucomicrobiia</taxon>
        <taxon>Verrucomicrobiales</taxon>
        <taxon>Verrucomicrobiaceae</taxon>
        <taxon>Prosthecobacter</taxon>
    </lineage>
</organism>
<dbReference type="PANTHER" id="PTHR42693:SF53">
    <property type="entry name" value="ENDO-4-O-SULFATASE"/>
    <property type="match status" value="1"/>
</dbReference>
<feature type="chain" id="PRO_5047461194" evidence="5">
    <location>
        <begin position="17"/>
        <end position="502"/>
    </location>
</feature>
<dbReference type="InterPro" id="IPR000917">
    <property type="entry name" value="Sulfatase_N"/>
</dbReference>
<sequence length="502" mass="55584">MKSLALLLALTLTVHARQPNIIFIMADDLGPGDLGCYGQKIIKTPNLDRMAAEGMRFTQMYCGNAVCAPSRCVLMTGLHPGHAFIRDNRQAEDAKGLPDVGRQEHEGQFPIPAESVTVAEVFRSMGYPTGGFGKWGLGGPTSSGAQLRQGFDRWFGYNCQGVAHNFYPTYLWDDDKTIELKNPPFSPHDTFKPGEDPAKEESYKRFQGNEYSADLIAEQALKFARDNKDRPFFLYWPTTVPHVALQVPDDSLKEYTGKFDDPPYTGGKGYIPHFRPKAAYAAMITRMDREIGRMQALITELGLDNDTIFVFVSDNGPLSGTHQGLAGTDCAFFDSSEGRRDGKGTLYEGGIRSPGIVRWQGKIKAGSISDRVTGFEDWMPTLLELAGAKDKTPRTDGISFAPTLLGEKQADREFLYREFHGYGGQQMLRMGEWKLVRRNLTPKGKGKAKASVATEELFNIATDPGETKDVATDHPDLVSQMKKIMAGQHEPSADFPMTALDR</sequence>
<dbReference type="InterPro" id="IPR050738">
    <property type="entry name" value="Sulfatase"/>
</dbReference>